<dbReference type="EMBL" id="DF968181">
    <property type="protein sequence ID" value="GAP41707.1"/>
    <property type="molecule type" value="Genomic_DNA"/>
</dbReference>
<dbReference type="PROSITE" id="PS50975">
    <property type="entry name" value="ATP_GRASP"/>
    <property type="match status" value="1"/>
</dbReference>
<dbReference type="Gene3D" id="3.40.50.20">
    <property type="match status" value="1"/>
</dbReference>
<comment type="subcellular location">
    <subcellularLocation>
        <location evidence="1 10">Cytoplasm</location>
    </subcellularLocation>
</comment>
<keyword evidence="4 10" id="KW-0436">Ligase</keyword>
<dbReference type="STRING" id="1678840.ATC1_131703"/>
<dbReference type="PATRIC" id="fig|1678840.3.peg.3221"/>
<dbReference type="InterPro" id="IPR011761">
    <property type="entry name" value="ATP-grasp"/>
</dbReference>
<comment type="function">
    <text evidence="10">Cell wall formation.</text>
</comment>
<evidence type="ECO:0000256" key="7">
    <source>
        <dbReference type="ARBA" id="ARBA00022960"/>
    </source>
</evidence>
<dbReference type="GO" id="GO:0046872">
    <property type="term" value="F:metal ion binding"/>
    <property type="evidence" value="ECO:0007669"/>
    <property type="project" value="UniProtKB-KW"/>
</dbReference>
<accession>A0A0S7BTB6</accession>
<name>A0A0S7BTB6_9CHLR</name>
<keyword evidence="6 13" id="KW-0067">ATP-binding</keyword>
<evidence type="ECO:0000256" key="8">
    <source>
        <dbReference type="ARBA" id="ARBA00022984"/>
    </source>
</evidence>
<dbReference type="PANTHER" id="PTHR23132:SF23">
    <property type="entry name" value="D-ALANINE--D-ALANINE LIGASE B"/>
    <property type="match status" value="1"/>
</dbReference>
<keyword evidence="3 10" id="KW-0963">Cytoplasm</keyword>
<feature type="domain" description="ATP-grasp" evidence="14">
    <location>
        <begin position="147"/>
        <end position="343"/>
    </location>
</feature>
<dbReference type="InterPro" id="IPR011095">
    <property type="entry name" value="Dala_Dala_lig_C"/>
</dbReference>
<dbReference type="InterPro" id="IPR000291">
    <property type="entry name" value="D-Ala_lig_Van_CS"/>
</dbReference>
<evidence type="ECO:0000256" key="13">
    <source>
        <dbReference type="PROSITE-ProRule" id="PRU00409"/>
    </source>
</evidence>
<comment type="pathway">
    <text evidence="10">Cell wall biogenesis; peptidoglycan biosynthesis.</text>
</comment>
<feature type="binding site" evidence="12">
    <location>
        <position position="310"/>
    </location>
    <ligand>
        <name>Mg(2+)</name>
        <dbReference type="ChEBI" id="CHEBI:18420"/>
        <label>1</label>
    </ligand>
</feature>
<evidence type="ECO:0000256" key="2">
    <source>
        <dbReference type="ARBA" id="ARBA00010871"/>
    </source>
</evidence>
<dbReference type="GO" id="GO:0009252">
    <property type="term" value="P:peptidoglycan biosynthetic process"/>
    <property type="evidence" value="ECO:0007669"/>
    <property type="project" value="UniProtKB-UniRule"/>
</dbReference>
<dbReference type="GO" id="GO:0005524">
    <property type="term" value="F:ATP binding"/>
    <property type="evidence" value="ECO:0007669"/>
    <property type="project" value="UniProtKB-UniRule"/>
</dbReference>
<dbReference type="Pfam" id="PF01820">
    <property type="entry name" value="Dala_Dala_lig_N"/>
    <property type="match status" value="1"/>
</dbReference>
<evidence type="ECO:0000259" key="14">
    <source>
        <dbReference type="PROSITE" id="PS50975"/>
    </source>
</evidence>
<dbReference type="PIRSF" id="PIRSF039102">
    <property type="entry name" value="Ddl/VanB"/>
    <property type="match status" value="1"/>
</dbReference>
<dbReference type="InterPro" id="IPR013815">
    <property type="entry name" value="ATP_grasp_subdomain_1"/>
</dbReference>
<evidence type="ECO:0000256" key="11">
    <source>
        <dbReference type="PIRSR" id="PIRSR039102-1"/>
    </source>
</evidence>
<proteinExistence type="inferred from homology"/>
<keyword evidence="9 10" id="KW-0961">Cell wall biogenesis/degradation</keyword>
<dbReference type="GO" id="GO:0005737">
    <property type="term" value="C:cytoplasm"/>
    <property type="evidence" value="ECO:0007669"/>
    <property type="project" value="UniProtKB-SubCell"/>
</dbReference>
<feature type="active site" evidence="11">
    <location>
        <position position="13"/>
    </location>
</feature>
<dbReference type="HAMAP" id="MF_00047">
    <property type="entry name" value="Dala_Dala_lig"/>
    <property type="match status" value="1"/>
</dbReference>
<comment type="similarity">
    <text evidence="2 10">Belongs to the D-alanine--D-alanine ligase family.</text>
</comment>
<gene>
    <name evidence="10" type="primary">ddl</name>
    <name evidence="15" type="ORF">ATC1_131703</name>
</gene>
<dbReference type="Gene3D" id="3.30.1490.20">
    <property type="entry name" value="ATP-grasp fold, A domain"/>
    <property type="match status" value="1"/>
</dbReference>
<keyword evidence="12" id="KW-0464">Manganese</keyword>
<keyword evidence="12" id="KW-0460">Magnesium</keyword>
<dbReference type="InterPro" id="IPR016185">
    <property type="entry name" value="PreATP-grasp_dom_sf"/>
</dbReference>
<dbReference type="GO" id="GO:0008360">
    <property type="term" value="P:regulation of cell shape"/>
    <property type="evidence" value="ECO:0007669"/>
    <property type="project" value="UniProtKB-KW"/>
</dbReference>
<feature type="binding site" evidence="12">
    <location>
        <position position="297"/>
    </location>
    <ligand>
        <name>Mg(2+)</name>
        <dbReference type="ChEBI" id="CHEBI:18420"/>
        <label>1</label>
    </ligand>
</feature>
<dbReference type="SUPFAM" id="SSF52440">
    <property type="entry name" value="PreATP-grasp domain"/>
    <property type="match status" value="1"/>
</dbReference>
<dbReference type="PANTHER" id="PTHR23132">
    <property type="entry name" value="D-ALANINE--D-ALANINE LIGASE"/>
    <property type="match status" value="1"/>
</dbReference>
<dbReference type="RefSeq" id="WP_062283469.1">
    <property type="nucleotide sequence ID" value="NZ_DF968181.1"/>
</dbReference>
<evidence type="ECO:0000256" key="12">
    <source>
        <dbReference type="PIRSR" id="PIRSR039102-3"/>
    </source>
</evidence>
<dbReference type="NCBIfam" id="TIGR01205">
    <property type="entry name" value="D_ala_D_alaTIGR"/>
    <property type="match status" value="1"/>
</dbReference>
<dbReference type="InterPro" id="IPR011127">
    <property type="entry name" value="Dala_Dala_lig_N"/>
</dbReference>
<evidence type="ECO:0000313" key="16">
    <source>
        <dbReference type="Proteomes" id="UP000053370"/>
    </source>
</evidence>
<dbReference type="OrthoDB" id="9813261at2"/>
<dbReference type="EC" id="6.3.2.4" evidence="10"/>
<dbReference type="GO" id="GO:0008716">
    <property type="term" value="F:D-alanine-D-alanine ligase activity"/>
    <property type="evidence" value="ECO:0007669"/>
    <property type="project" value="UniProtKB-UniRule"/>
</dbReference>
<comment type="catalytic activity">
    <reaction evidence="10">
        <text>2 D-alanine + ATP = D-alanyl-D-alanine + ADP + phosphate + H(+)</text>
        <dbReference type="Rhea" id="RHEA:11224"/>
        <dbReference type="ChEBI" id="CHEBI:15378"/>
        <dbReference type="ChEBI" id="CHEBI:30616"/>
        <dbReference type="ChEBI" id="CHEBI:43474"/>
        <dbReference type="ChEBI" id="CHEBI:57416"/>
        <dbReference type="ChEBI" id="CHEBI:57822"/>
        <dbReference type="ChEBI" id="CHEBI:456216"/>
        <dbReference type="EC" id="6.3.2.4"/>
    </reaction>
</comment>
<evidence type="ECO:0000256" key="1">
    <source>
        <dbReference type="ARBA" id="ARBA00004496"/>
    </source>
</evidence>
<keyword evidence="7 10" id="KW-0133">Cell shape</keyword>
<evidence type="ECO:0000256" key="10">
    <source>
        <dbReference type="HAMAP-Rule" id="MF_00047"/>
    </source>
</evidence>
<feature type="binding site" evidence="12">
    <location>
        <position position="312"/>
    </location>
    <ligand>
        <name>Mg(2+)</name>
        <dbReference type="ChEBI" id="CHEBI:18420"/>
        <label>2</label>
    </ligand>
</feature>
<dbReference type="Gene3D" id="3.30.470.20">
    <property type="entry name" value="ATP-grasp fold, B domain"/>
    <property type="match status" value="1"/>
</dbReference>
<dbReference type="UniPathway" id="UPA00219"/>
<dbReference type="PROSITE" id="PS00843">
    <property type="entry name" value="DALA_DALA_LIGASE_1"/>
    <property type="match status" value="1"/>
</dbReference>
<dbReference type="Proteomes" id="UP000053370">
    <property type="component" value="Unassembled WGS sequence"/>
</dbReference>
<dbReference type="NCBIfam" id="NF002378">
    <property type="entry name" value="PRK01372.1"/>
    <property type="match status" value="1"/>
</dbReference>
<feature type="active site" evidence="11">
    <location>
        <position position="190"/>
    </location>
</feature>
<evidence type="ECO:0000256" key="4">
    <source>
        <dbReference type="ARBA" id="ARBA00022598"/>
    </source>
</evidence>
<evidence type="ECO:0000256" key="9">
    <source>
        <dbReference type="ARBA" id="ARBA00023316"/>
    </source>
</evidence>
<dbReference type="AlphaFoldDB" id="A0A0S7BTB6"/>
<protein>
    <recommendedName>
        <fullName evidence="10">D-alanine--D-alanine ligase</fullName>
        <ecNumber evidence="10">6.3.2.4</ecNumber>
    </recommendedName>
    <alternativeName>
        <fullName evidence="10">D-Ala-D-Ala ligase</fullName>
    </alternativeName>
    <alternativeName>
        <fullName evidence="10">D-alanylalanine synthetase</fullName>
    </alternativeName>
</protein>
<evidence type="ECO:0000256" key="5">
    <source>
        <dbReference type="ARBA" id="ARBA00022741"/>
    </source>
</evidence>
<evidence type="ECO:0000313" key="15">
    <source>
        <dbReference type="EMBL" id="GAP41707.1"/>
    </source>
</evidence>
<feature type="active site" evidence="11">
    <location>
        <position position="321"/>
    </location>
</feature>
<dbReference type="GO" id="GO:0071555">
    <property type="term" value="P:cell wall organization"/>
    <property type="evidence" value="ECO:0007669"/>
    <property type="project" value="UniProtKB-KW"/>
</dbReference>
<keyword evidence="12" id="KW-0479">Metal-binding</keyword>
<reference evidence="15" key="1">
    <citation type="journal article" date="2015" name="Genome Announc.">
        <title>Draft Genome Sequence of Anaerolineae Strain TC1, a Novel Isolate from a Methanogenic Wastewater Treatment System.</title>
        <authorList>
            <person name="Matsuura N."/>
            <person name="Tourlousse D.M."/>
            <person name="Sun L."/>
            <person name="Toyonaga M."/>
            <person name="Kuroda K."/>
            <person name="Ohashi A."/>
            <person name="Cruz R."/>
            <person name="Yamaguchi T."/>
            <person name="Sekiguchi Y."/>
        </authorList>
    </citation>
    <scope>NUCLEOTIDE SEQUENCE [LARGE SCALE GENOMIC DNA]</scope>
    <source>
        <strain evidence="15">TC1</strain>
    </source>
</reference>
<keyword evidence="5 13" id="KW-0547">Nucleotide-binding</keyword>
<dbReference type="InterPro" id="IPR005905">
    <property type="entry name" value="D_ala_D_ala"/>
</dbReference>
<feature type="binding site" evidence="12">
    <location>
        <position position="310"/>
    </location>
    <ligand>
        <name>Mg(2+)</name>
        <dbReference type="ChEBI" id="CHEBI:18420"/>
        <label>2</label>
    </ligand>
</feature>
<keyword evidence="16" id="KW-1185">Reference proteome</keyword>
<sequence>MKVVVLAGGYSPERDVSLSSGCMISNALAEKGHAVVLVDAFLGIKEPAAGLVSLFKKNPDYVPCQYPIPTVPPDLEKMWAERKPDTGMFFGENVLEICRMADAVFLGLHGNAGENGQIQAAFDLLNIHYSGSSFPGCVLAMDKNLTKQILYANGLPTSPWVHIQDVHRPNFEKISKIGLPCVIKPVNGGSSIGVSIATTIDELKEGIQKAANCDKEIIIEKYLDGREFCVGILDQKALPVIEIIPKDGWFDYEKKYQPGLTAEICPADISEKLSDAMQQAAIKIHNVLKLGFYSRIDFKTDSSGDFYCLEANTLPGMTPNSLLPKEAAADHILYADLCNHIINHCN</sequence>
<organism evidence="15">
    <name type="scientific">Flexilinea flocculi</name>
    <dbReference type="NCBI Taxonomy" id="1678840"/>
    <lineage>
        <taxon>Bacteria</taxon>
        <taxon>Bacillati</taxon>
        <taxon>Chloroflexota</taxon>
        <taxon>Anaerolineae</taxon>
        <taxon>Anaerolineales</taxon>
        <taxon>Anaerolineaceae</taxon>
        <taxon>Flexilinea</taxon>
    </lineage>
</organism>
<keyword evidence="8 10" id="KW-0573">Peptidoglycan synthesis</keyword>
<dbReference type="SUPFAM" id="SSF56059">
    <property type="entry name" value="Glutathione synthetase ATP-binding domain-like"/>
    <property type="match status" value="1"/>
</dbReference>
<evidence type="ECO:0000256" key="3">
    <source>
        <dbReference type="ARBA" id="ARBA00022490"/>
    </source>
</evidence>
<evidence type="ECO:0000256" key="6">
    <source>
        <dbReference type="ARBA" id="ARBA00022840"/>
    </source>
</evidence>
<dbReference type="Pfam" id="PF07478">
    <property type="entry name" value="Dala_Dala_lig_C"/>
    <property type="match status" value="1"/>
</dbReference>
<comment type="cofactor">
    <cofactor evidence="12">
        <name>Mg(2+)</name>
        <dbReference type="ChEBI" id="CHEBI:18420"/>
    </cofactor>
    <cofactor evidence="12">
        <name>Mn(2+)</name>
        <dbReference type="ChEBI" id="CHEBI:29035"/>
    </cofactor>
    <text evidence="12">Binds 2 magnesium or manganese ions per subunit.</text>
</comment>